<gene>
    <name evidence="3" type="ORF">ACOF00016_LOCUS2115</name>
</gene>
<feature type="compositionally biased region" description="Basic and acidic residues" evidence="1">
    <location>
        <begin position="171"/>
        <end position="207"/>
    </location>
</feature>
<feature type="compositionally biased region" description="Basic and acidic residues" evidence="1">
    <location>
        <begin position="351"/>
        <end position="361"/>
    </location>
</feature>
<protein>
    <recommendedName>
        <fullName evidence="2">DUF6824 domain-containing protein</fullName>
    </recommendedName>
</protein>
<evidence type="ECO:0000256" key="1">
    <source>
        <dbReference type="SAM" id="MobiDB-lite"/>
    </source>
</evidence>
<dbReference type="InterPro" id="IPR049227">
    <property type="entry name" value="DUF6824"/>
</dbReference>
<feature type="domain" description="DUF6824" evidence="2">
    <location>
        <begin position="54"/>
        <end position="120"/>
    </location>
</feature>
<organism evidence="3">
    <name type="scientific">Amphora coffeiformis</name>
    <dbReference type="NCBI Taxonomy" id="265554"/>
    <lineage>
        <taxon>Eukaryota</taxon>
        <taxon>Sar</taxon>
        <taxon>Stramenopiles</taxon>
        <taxon>Ochrophyta</taxon>
        <taxon>Bacillariophyta</taxon>
        <taxon>Bacillariophyceae</taxon>
        <taxon>Bacillariophycidae</taxon>
        <taxon>Thalassiophysales</taxon>
        <taxon>Catenulaceae</taxon>
        <taxon>Amphora</taxon>
    </lineage>
</organism>
<feature type="region of interest" description="Disordered" evidence="1">
    <location>
        <begin position="345"/>
        <end position="383"/>
    </location>
</feature>
<dbReference type="EMBL" id="HBIM01002426">
    <property type="protein sequence ID" value="CAE0403927.1"/>
    <property type="molecule type" value="Transcribed_RNA"/>
</dbReference>
<feature type="compositionally biased region" description="Basic and acidic residues" evidence="1">
    <location>
        <begin position="1"/>
        <end position="13"/>
    </location>
</feature>
<reference evidence="3" key="1">
    <citation type="submission" date="2021-01" db="EMBL/GenBank/DDBJ databases">
        <authorList>
            <person name="Corre E."/>
            <person name="Pelletier E."/>
            <person name="Niang G."/>
            <person name="Scheremetjew M."/>
            <person name="Finn R."/>
            <person name="Kale V."/>
            <person name="Holt S."/>
            <person name="Cochrane G."/>
            <person name="Meng A."/>
            <person name="Brown T."/>
            <person name="Cohen L."/>
        </authorList>
    </citation>
    <scope>NUCLEOTIDE SEQUENCE</scope>
    <source>
        <strain evidence="3">CCMP127</strain>
    </source>
</reference>
<feature type="compositionally biased region" description="Basic residues" evidence="1">
    <location>
        <begin position="157"/>
        <end position="170"/>
    </location>
</feature>
<feature type="region of interest" description="Disordered" evidence="1">
    <location>
        <begin position="152"/>
        <end position="233"/>
    </location>
</feature>
<name>A0A7S3KXF4_9STRA</name>
<feature type="region of interest" description="Disordered" evidence="1">
    <location>
        <begin position="1"/>
        <end position="43"/>
    </location>
</feature>
<proteinExistence type="predicted"/>
<dbReference type="Pfam" id="PF20710">
    <property type="entry name" value="DUF6824"/>
    <property type="match status" value="1"/>
</dbReference>
<evidence type="ECO:0000259" key="2">
    <source>
        <dbReference type="Pfam" id="PF20710"/>
    </source>
</evidence>
<evidence type="ECO:0000313" key="3">
    <source>
        <dbReference type="EMBL" id="CAE0403927.1"/>
    </source>
</evidence>
<feature type="compositionally biased region" description="Low complexity" evidence="1">
    <location>
        <begin position="220"/>
        <end position="233"/>
    </location>
</feature>
<dbReference type="AlphaFoldDB" id="A0A7S3KXF4"/>
<accession>A0A7S3KXF4</accession>
<sequence length="383" mass="43336">MSSHETTEREDISKNSNYNSSSDDKSNSTHNNNKGDPPFVDDEGEFVTKLNLYDVLLGRGQHTSEYEGNSRLRKAALDRREEYVNGPSRQYKHSVAVEILETVTNNGGRYLRRIEDPEFLESRGFHRDAHVYVRVTDRIELLGKIKQLARDIGTESRKKRVERKRLRKRKREEWRAKQKKEAEKTGETERDRETEKPKEDLSKEYPPRKHTYPPPPAPPVASHAYSSPSVSTSASLRPLQREVPAAPVVLVGAPYTVISAPAPPPPPPQPGIWQAYYPPQALPMQTGITQPVLLALQAPALGAPPMVMMYTRILSPDQHHESYNPTFYTQPVPFFSNVQVRVVRSSPCPEPNRKTSIKLEGDSSQSSRSDRLPDPRGIMTESP</sequence>